<keyword evidence="2 5" id="KW-0812">Transmembrane</keyword>
<evidence type="ECO:0000313" key="6">
    <source>
        <dbReference type="EMBL" id="AYM52704.1"/>
    </source>
</evidence>
<evidence type="ECO:0000256" key="5">
    <source>
        <dbReference type="SAM" id="Phobius"/>
    </source>
</evidence>
<evidence type="ECO:0000256" key="2">
    <source>
        <dbReference type="ARBA" id="ARBA00022692"/>
    </source>
</evidence>
<feature type="transmembrane region" description="Helical" evidence="5">
    <location>
        <begin position="43"/>
        <end position="60"/>
    </location>
</feature>
<protein>
    <recommendedName>
        <fullName evidence="7">Isoprenylcysteine carboxyl methyltransferase</fullName>
    </recommendedName>
</protein>
<dbReference type="EMBL" id="MH908882">
    <property type="protein sequence ID" value="AYM52704.1"/>
    <property type="molecule type" value="Genomic_DNA"/>
</dbReference>
<organism evidence="6">
    <name type="scientific">Pseudenhygromyxa salsuginis</name>
    <dbReference type="NCBI Taxonomy" id="442868"/>
    <lineage>
        <taxon>Bacteria</taxon>
        <taxon>Pseudomonadati</taxon>
        <taxon>Myxococcota</taxon>
        <taxon>Polyangia</taxon>
        <taxon>Nannocystales</taxon>
        <taxon>Nannocystaceae</taxon>
        <taxon>Pseudenhygromyxa</taxon>
    </lineage>
</organism>
<dbReference type="GO" id="GO:0016020">
    <property type="term" value="C:membrane"/>
    <property type="evidence" value="ECO:0007669"/>
    <property type="project" value="UniProtKB-SubCell"/>
</dbReference>
<keyword evidence="3 5" id="KW-1133">Transmembrane helix</keyword>
<evidence type="ECO:0000256" key="4">
    <source>
        <dbReference type="ARBA" id="ARBA00023136"/>
    </source>
</evidence>
<dbReference type="InterPro" id="IPR007269">
    <property type="entry name" value="ICMT_MeTrfase"/>
</dbReference>
<reference evidence="6" key="1">
    <citation type="journal article" date="2018" name="J. Ind. Microbiol. Biotechnol.">
        <title>Genome mining reveals uncommon alkylpyrones as type III PKS products from myxobacteria.</title>
        <authorList>
            <person name="Hug J.J."/>
            <person name="Panter F."/>
            <person name="Krug D."/>
            <person name="Muller R."/>
        </authorList>
    </citation>
    <scope>NUCLEOTIDE SEQUENCE</scope>
    <source>
        <strain evidence="6">MNa10638</strain>
    </source>
</reference>
<dbReference type="Gene3D" id="1.20.120.1630">
    <property type="match status" value="1"/>
</dbReference>
<accession>A0A3Q8I1V6</accession>
<dbReference type="Pfam" id="PF04140">
    <property type="entry name" value="ICMT"/>
    <property type="match status" value="1"/>
</dbReference>
<comment type="subcellular location">
    <subcellularLocation>
        <location evidence="1">Membrane</location>
        <topology evidence="1">Multi-pass membrane protein</topology>
    </subcellularLocation>
</comment>
<evidence type="ECO:0008006" key="7">
    <source>
        <dbReference type="Google" id="ProtNLM"/>
    </source>
</evidence>
<keyword evidence="4 5" id="KW-0472">Membrane</keyword>
<sequence length="179" mass="19739">MSEAGLLALFVLVAVQRLAELRVAKRNLAWALEQGGRLVHEPYYWMFFALHGGWGVAWLVESWLRGCVLHPLWPLWLAGFALAGGIRYWAIVSLGPRWNTRVVVLDGAPLVRRGPYRFFAHPNYVAVALELACVPLIFGAWISAAVCTVLNAALLLGLRIPTETRAVAEAAGSSREEHA</sequence>
<evidence type="ECO:0000256" key="1">
    <source>
        <dbReference type="ARBA" id="ARBA00004141"/>
    </source>
</evidence>
<dbReference type="AlphaFoldDB" id="A0A3Q8I1V6"/>
<proteinExistence type="predicted"/>
<name>A0A3Q8I1V6_9BACT</name>
<evidence type="ECO:0000256" key="3">
    <source>
        <dbReference type="ARBA" id="ARBA00022989"/>
    </source>
</evidence>
<feature type="transmembrane region" description="Helical" evidence="5">
    <location>
        <begin position="72"/>
        <end position="91"/>
    </location>
</feature>
<feature type="transmembrane region" description="Helical" evidence="5">
    <location>
        <begin position="124"/>
        <end position="156"/>
    </location>
</feature>
<dbReference type="GO" id="GO:0004671">
    <property type="term" value="F:protein C-terminal S-isoprenylcysteine carboxyl O-methyltransferase activity"/>
    <property type="evidence" value="ECO:0007669"/>
    <property type="project" value="InterPro"/>
</dbReference>